<evidence type="ECO:0000313" key="3">
    <source>
        <dbReference type="EMBL" id="SEW11797.1"/>
    </source>
</evidence>
<dbReference type="OrthoDB" id="9803892at2"/>
<reference evidence="2" key="3">
    <citation type="submission" date="2021-09" db="EMBL/GenBank/DDBJ databases">
        <authorList>
            <person name="Gilroy R."/>
        </authorList>
    </citation>
    <scope>NUCLEOTIDE SEQUENCE</scope>
    <source>
        <strain evidence="2">6019</strain>
    </source>
</reference>
<dbReference type="RefSeq" id="WP_091475798.1">
    <property type="nucleotide sequence ID" value="NZ_FOIT01000005.1"/>
</dbReference>
<proteinExistence type="predicted"/>
<dbReference type="AlphaFoldDB" id="A0A662Z4H5"/>
<dbReference type="Proteomes" id="UP000243605">
    <property type="component" value="Unassembled WGS sequence"/>
</dbReference>
<reference evidence="3 4" key="1">
    <citation type="submission" date="2016-10" db="EMBL/GenBank/DDBJ databases">
        <authorList>
            <person name="Varghese N."/>
            <person name="Submissions S."/>
        </authorList>
    </citation>
    <scope>NUCLEOTIDE SEQUENCE [LARGE SCALE GENOMIC DNA]</scope>
    <source>
        <strain evidence="3 4">IBRC-M10081</strain>
    </source>
</reference>
<evidence type="ECO:0000259" key="1">
    <source>
        <dbReference type="Pfam" id="PF13460"/>
    </source>
</evidence>
<dbReference type="SUPFAM" id="SSF51735">
    <property type="entry name" value="NAD(P)-binding Rossmann-fold domains"/>
    <property type="match status" value="1"/>
</dbReference>
<evidence type="ECO:0000313" key="4">
    <source>
        <dbReference type="Proteomes" id="UP000243605"/>
    </source>
</evidence>
<dbReference type="EMBL" id="FOIT01000005">
    <property type="protein sequence ID" value="SEW11797.1"/>
    <property type="molecule type" value="Genomic_DNA"/>
</dbReference>
<evidence type="ECO:0000313" key="2">
    <source>
        <dbReference type="EMBL" id="HJE19874.1"/>
    </source>
</evidence>
<feature type="domain" description="NAD(P)-binding" evidence="1">
    <location>
        <begin position="7"/>
        <end position="195"/>
    </location>
</feature>
<dbReference type="InterPro" id="IPR016040">
    <property type="entry name" value="NAD(P)-bd_dom"/>
</dbReference>
<dbReference type="Proteomes" id="UP000763505">
    <property type="component" value="Unassembled WGS sequence"/>
</dbReference>
<dbReference type="EMBL" id="DYYI01000069">
    <property type="protein sequence ID" value="HJE19874.1"/>
    <property type="molecule type" value="Genomic_DNA"/>
</dbReference>
<name>A0A662Z4H5_9STAP</name>
<protein>
    <submittedName>
        <fullName evidence="3">Nucleoside-diphosphate-sugar epimerase</fullName>
    </submittedName>
    <submittedName>
        <fullName evidence="2">SDR family oxidoreductase</fullName>
    </submittedName>
</protein>
<dbReference type="CDD" id="cd05243">
    <property type="entry name" value="SDR_a5"/>
    <property type="match status" value="1"/>
</dbReference>
<dbReference type="Gene3D" id="3.40.50.720">
    <property type="entry name" value="NAD(P)-binding Rossmann-like Domain"/>
    <property type="match status" value="1"/>
</dbReference>
<sequence>MNVLVIGANGQIGQHLVTKLQESGKHQATAMVRNEEQTAKFEAQGAKTALVDLEGSIEKIAEAARGMDAVVFTAGSGGHTGADKTMLIDLDGAIKSMKAAKQAGVKRFVIVSAIGVHRYHDGNHDQTTSAISYYSAAKYYADVWLQDSGLDYTIIRPGGLTNDPGTGKVDVANDLEFGSISREDVASAILAALENDQTIGKSFDMINGETSIEDALKAL</sequence>
<dbReference type="Pfam" id="PF13460">
    <property type="entry name" value="NAD_binding_10"/>
    <property type="match status" value="1"/>
</dbReference>
<dbReference type="InterPro" id="IPR036291">
    <property type="entry name" value="NAD(P)-bd_dom_sf"/>
</dbReference>
<reference evidence="2" key="2">
    <citation type="journal article" date="2021" name="PeerJ">
        <title>Extensive microbial diversity within the chicken gut microbiome revealed by metagenomics and culture.</title>
        <authorList>
            <person name="Gilroy R."/>
            <person name="Ravi A."/>
            <person name="Getino M."/>
            <person name="Pursley I."/>
            <person name="Horton D.L."/>
            <person name="Alikhan N.F."/>
            <person name="Baker D."/>
            <person name="Gharbi K."/>
            <person name="Hall N."/>
            <person name="Watson M."/>
            <person name="Adriaenssens E.M."/>
            <person name="Foster-Nyarko E."/>
            <person name="Jarju S."/>
            <person name="Secka A."/>
            <person name="Antonio M."/>
            <person name="Oren A."/>
            <person name="Chaudhuri R.R."/>
            <person name="La Ragione R."/>
            <person name="Hildebrand F."/>
            <person name="Pallen M.J."/>
        </authorList>
    </citation>
    <scope>NUCLEOTIDE SEQUENCE</scope>
    <source>
        <strain evidence="2">6019</strain>
    </source>
</reference>
<keyword evidence="4" id="KW-1185">Reference proteome</keyword>
<gene>
    <name evidence="2" type="ORF">K8V35_05940</name>
    <name evidence="3" type="ORF">SAMN05192557_1707</name>
</gene>
<accession>A0A662Z4H5</accession>
<dbReference type="PANTHER" id="PTHR15020">
    <property type="entry name" value="FLAVIN REDUCTASE-RELATED"/>
    <property type="match status" value="1"/>
</dbReference>
<dbReference type="PANTHER" id="PTHR15020:SF50">
    <property type="entry name" value="UPF0659 PROTEIN YMR090W"/>
    <property type="match status" value="1"/>
</dbReference>
<organism evidence="3 4">
    <name type="scientific">Aliicoccus persicus</name>
    <dbReference type="NCBI Taxonomy" id="930138"/>
    <lineage>
        <taxon>Bacteria</taxon>
        <taxon>Bacillati</taxon>
        <taxon>Bacillota</taxon>
        <taxon>Bacilli</taxon>
        <taxon>Bacillales</taxon>
        <taxon>Staphylococcaceae</taxon>
        <taxon>Aliicoccus</taxon>
    </lineage>
</organism>